<dbReference type="InterPro" id="IPR008220">
    <property type="entry name" value="HAT_MetX-like"/>
</dbReference>
<evidence type="ECO:0000256" key="1">
    <source>
        <dbReference type="HAMAP-Rule" id="MF_00296"/>
    </source>
</evidence>
<name>A0A9X2BWA5_9PROT</name>
<evidence type="ECO:0000256" key="2">
    <source>
        <dbReference type="PIRSR" id="PIRSR000443-1"/>
    </source>
</evidence>
<evidence type="ECO:0000256" key="3">
    <source>
        <dbReference type="SAM" id="MobiDB-lite"/>
    </source>
</evidence>
<feature type="active site" description="Nucleophile" evidence="2">
    <location>
        <position position="218"/>
    </location>
</feature>
<feature type="region of interest" description="Disordered" evidence="3">
    <location>
        <begin position="45"/>
        <end position="67"/>
    </location>
</feature>
<gene>
    <name evidence="4" type="ORF">M0638_15735</name>
</gene>
<comment type="caution">
    <text evidence="4">The sequence shown here is derived from an EMBL/GenBank/DDBJ whole genome shotgun (WGS) entry which is preliminary data.</text>
</comment>
<dbReference type="PIRSF" id="PIRSF000443">
    <property type="entry name" value="Homoser_Ac_trans"/>
    <property type="match status" value="1"/>
</dbReference>
<feature type="active site" evidence="1 2">
    <location>
        <position position="381"/>
    </location>
</feature>
<keyword evidence="1" id="KW-0028">Amino-acid biosynthesis</keyword>
<dbReference type="GO" id="GO:0004414">
    <property type="term" value="F:homoserine O-acetyltransferase activity"/>
    <property type="evidence" value="ECO:0007669"/>
    <property type="project" value="TreeGrafter"/>
</dbReference>
<keyword evidence="1 4" id="KW-0808">Transferase</keyword>
<sequence>MLRRALIRAALAPAAIRGVLDGAARRAGLAAGLSGALAAPAIAQAPTQAPTQPPVQTAPSGTAAPEDGLVEKKVFETQGFRTRGGATIPTVRLGYQTMGQLNAAGDNAVLICHFFSANSHAFGRYAAGEAPGYWDAIIGPGKAIDTGRFFVVSSDTLVNINPRDARTTTTGPATVNPQTGRPWGMEFPVIAMRDFVEAQKLLLDSLGVKRLALVAGPSNGALNTIEWACAYPEMIERAMPVIGAGEFDAWMIGWLDVWESPIRLDPNWRGGDYYGVGREAPLRGLAEALKIVSLHARDRGWARQFGRRPAEGQDPARRIGDRFAVEKWLEDTATARARTADANSFLYMVRANQLFLNEYPSSEAALANSKARWLVAASLGDRVFPIEYNHELVAMLRRAGRPVEFVELRGDLGHLEGVAGMAQAAGPIGRFLAG</sequence>
<dbReference type="PANTHER" id="PTHR32268">
    <property type="entry name" value="HOMOSERINE O-ACETYLTRANSFERASE"/>
    <property type="match status" value="1"/>
</dbReference>
<evidence type="ECO:0000313" key="5">
    <source>
        <dbReference type="Proteomes" id="UP001139516"/>
    </source>
</evidence>
<dbReference type="GO" id="GO:0009092">
    <property type="term" value="P:homoserine metabolic process"/>
    <property type="evidence" value="ECO:0007669"/>
    <property type="project" value="TreeGrafter"/>
</dbReference>
<comment type="similarity">
    <text evidence="1">Belongs to the AB hydrolase superfamily. MetX family.</text>
</comment>
<evidence type="ECO:0000313" key="4">
    <source>
        <dbReference type="EMBL" id="MCK8785831.1"/>
    </source>
</evidence>
<dbReference type="AlphaFoldDB" id="A0A9X2BWA5"/>
<dbReference type="InterPro" id="IPR029058">
    <property type="entry name" value="AB_hydrolase_fold"/>
</dbReference>
<feature type="active site" evidence="2">
    <location>
        <position position="414"/>
    </location>
</feature>
<dbReference type="Proteomes" id="UP001139516">
    <property type="component" value="Unassembled WGS sequence"/>
</dbReference>
<dbReference type="RefSeq" id="WP_248667946.1">
    <property type="nucleotide sequence ID" value="NZ_JALPRX010000068.1"/>
</dbReference>
<dbReference type="Gene3D" id="3.40.50.1820">
    <property type="entry name" value="alpha/beta hydrolase"/>
    <property type="match status" value="1"/>
</dbReference>
<keyword evidence="5" id="KW-1185">Reference proteome</keyword>
<dbReference type="NCBIfam" id="NF005262">
    <property type="entry name" value="PRK06765.1"/>
    <property type="match status" value="1"/>
</dbReference>
<dbReference type="Gene3D" id="1.10.1740.110">
    <property type="match status" value="1"/>
</dbReference>
<proteinExistence type="inferred from homology"/>
<feature type="compositionally biased region" description="Low complexity" evidence="3">
    <location>
        <begin position="45"/>
        <end position="59"/>
    </location>
</feature>
<reference evidence="4" key="1">
    <citation type="submission" date="2022-04" db="EMBL/GenBank/DDBJ databases">
        <title>Roseomonas acroporae sp. nov., isolated from coral Acropora digitifera.</title>
        <authorList>
            <person name="Sun H."/>
        </authorList>
    </citation>
    <scope>NUCLEOTIDE SEQUENCE</scope>
    <source>
        <strain evidence="4">NAR14</strain>
    </source>
</reference>
<dbReference type="HAMAP" id="MF_00296">
    <property type="entry name" value="MetX_acyltransf"/>
    <property type="match status" value="1"/>
</dbReference>
<organism evidence="4 5">
    <name type="scientific">Roseomonas acroporae</name>
    <dbReference type="NCBI Taxonomy" id="2937791"/>
    <lineage>
        <taxon>Bacteria</taxon>
        <taxon>Pseudomonadati</taxon>
        <taxon>Pseudomonadota</taxon>
        <taxon>Alphaproteobacteria</taxon>
        <taxon>Acetobacterales</taxon>
        <taxon>Roseomonadaceae</taxon>
        <taxon>Roseomonas</taxon>
    </lineage>
</organism>
<protein>
    <recommendedName>
        <fullName evidence="1">Probable acyltransferase</fullName>
        <ecNumber evidence="1">2.3.1.-</ecNumber>
    </recommendedName>
</protein>
<dbReference type="GO" id="GO:0009086">
    <property type="term" value="P:methionine biosynthetic process"/>
    <property type="evidence" value="ECO:0007669"/>
    <property type="project" value="TreeGrafter"/>
</dbReference>
<comment type="subcellular location">
    <subcellularLocation>
        <location evidence="1">Cytoplasm</location>
    </subcellularLocation>
</comment>
<dbReference type="EMBL" id="JALPRX010000068">
    <property type="protein sequence ID" value="MCK8785831.1"/>
    <property type="molecule type" value="Genomic_DNA"/>
</dbReference>
<dbReference type="PANTHER" id="PTHR32268:SF11">
    <property type="entry name" value="HOMOSERINE O-ACETYLTRANSFERASE"/>
    <property type="match status" value="1"/>
</dbReference>
<dbReference type="EC" id="2.3.1.-" evidence="1"/>
<comment type="subunit">
    <text evidence="1">Homodimer.</text>
</comment>
<dbReference type="SUPFAM" id="SSF53474">
    <property type="entry name" value="alpha/beta-Hydrolases"/>
    <property type="match status" value="1"/>
</dbReference>
<accession>A0A9X2BWA5</accession>
<keyword evidence="1" id="KW-0963">Cytoplasm</keyword>
<keyword evidence="1 4" id="KW-0012">Acyltransferase</keyword>
<comment type="caution">
    <text evidence="1">Lacks conserved residue(s) required for the propagation of feature annotation.</text>
</comment>
<dbReference type="GO" id="GO:0005737">
    <property type="term" value="C:cytoplasm"/>
    <property type="evidence" value="ECO:0007669"/>
    <property type="project" value="UniProtKB-SubCell"/>
</dbReference>